<comment type="caution">
    <text evidence="1">The sequence shown here is derived from an EMBL/GenBank/DDBJ whole genome shotgun (WGS) entry which is preliminary data.</text>
</comment>
<evidence type="ECO:0000313" key="2">
    <source>
        <dbReference type="Proteomes" id="UP001454036"/>
    </source>
</evidence>
<sequence length="169" mass="18454">MAEVRKGQPMREDATLKVVDQNIPVGDRALGRKENNQPGCIMGKNVNVDRPFEKGDVFTRDKGVSSLYTRDLELTLGNLQEVEIRSDKKGLLRGKIKTGKLGGINGRAKVGVSTIGIEIGEKHRTGNWEVDDQEGKRECRGGYLGNALLESALTASNIRVGMTSGWCRG</sequence>
<protein>
    <submittedName>
        <fullName evidence="1">Uncharacterized protein</fullName>
    </submittedName>
</protein>
<keyword evidence="2" id="KW-1185">Reference proteome</keyword>
<dbReference type="EMBL" id="BAABME010031878">
    <property type="protein sequence ID" value="GAA0147444.1"/>
    <property type="molecule type" value="Genomic_DNA"/>
</dbReference>
<reference evidence="1 2" key="1">
    <citation type="submission" date="2024-01" db="EMBL/GenBank/DDBJ databases">
        <title>The complete chloroplast genome sequence of Lithospermum erythrorhizon: insights into the phylogenetic relationship among Boraginaceae species and the maternal lineages of purple gromwells.</title>
        <authorList>
            <person name="Okada T."/>
            <person name="Watanabe K."/>
        </authorList>
    </citation>
    <scope>NUCLEOTIDE SEQUENCE [LARGE SCALE GENOMIC DNA]</scope>
</reference>
<dbReference type="AlphaFoldDB" id="A0AAV3P761"/>
<organism evidence="1 2">
    <name type="scientific">Lithospermum erythrorhizon</name>
    <name type="common">Purple gromwell</name>
    <name type="synonym">Lithospermum officinale var. erythrorhizon</name>
    <dbReference type="NCBI Taxonomy" id="34254"/>
    <lineage>
        <taxon>Eukaryota</taxon>
        <taxon>Viridiplantae</taxon>
        <taxon>Streptophyta</taxon>
        <taxon>Embryophyta</taxon>
        <taxon>Tracheophyta</taxon>
        <taxon>Spermatophyta</taxon>
        <taxon>Magnoliopsida</taxon>
        <taxon>eudicotyledons</taxon>
        <taxon>Gunneridae</taxon>
        <taxon>Pentapetalae</taxon>
        <taxon>asterids</taxon>
        <taxon>lamiids</taxon>
        <taxon>Boraginales</taxon>
        <taxon>Boraginaceae</taxon>
        <taxon>Boraginoideae</taxon>
        <taxon>Lithospermeae</taxon>
        <taxon>Lithospermum</taxon>
    </lineage>
</organism>
<proteinExistence type="predicted"/>
<accession>A0AAV3P761</accession>
<gene>
    <name evidence="1" type="ORF">LIER_42956</name>
</gene>
<name>A0AAV3P761_LITER</name>
<evidence type="ECO:0000313" key="1">
    <source>
        <dbReference type="EMBL" id="GAA0147444.1"/>
    </source>
</evidence>
<dbReference type="Proteomes" id="UP001454036">
    <property type="component" value="Unassembled WGS sequence"/>
</dbReference>